<gene>
    <name evidence="10" type="primary">nagA</name>
    <name evidence="10" type="ORF">GCM10017586_00470</name>
</gene>
<feature type="binding site" evidence="7">
    <location>
        <position position="149"/>
    </location>
    <ligand>
        <name>substrate</name>
    </ligand>
</feature>
<dbReference type="InterPro" id="IPR003764">
    <property type="entry name" value="GlcNAc_6-P_deAcase"/>
</dbReference>
<feature type="binding site" evidence="7">
    <location>
        <position position="260"/>
    </location>
    <ligand>
        <name>substrate</name>
    </ligand>
</feature>
<evidence type="ECO:0000313" key="11">
    <source>
        <dbReference type="Proteomes" id="UP001142317"/>
    </source>
</evidence>
<dbReference type="GO" id="GO:0008448">
    <property type="term" value="F:N-acetylglucosamine-6-phosphate deacetylase activity"/>
    <property type="evidence" value="ECO:0007669"/>
    <property type="project" value="InterPro"/>
</dbReference>
<dbReference type="Pfam" id="PF01979">
    <property type="entry name" value="Amidohydro_1"/>
    <property type="match status" value="1"/>
</dbReference>
<dbReference type="GO" id="GO:0046872">
    <property type="term" value="F:metal ion binding"/>
    <property type="evidence" value="ECO:0007669"/>
    <property type="project" value="UniProtKB-KW"/>
</dbReference>
<evidence type="ECO:0000256" key="1">
    <source>
        <dbReference type="ARBA" id="ARBA00010716"/>
    </source>
</evidence>
<feature type="binding site" evidence="7">
    <location>
        <begin position="228"/>
        <end position="229"/>
    </location>
    <ligand>
        <name>substrate</name>
    </ligand>
</feature>
<dbReference type="AlphaFoldDB" id="A0A9W6HD46"/>
<feature type="active site" description="Proton donor/acceptor" evidence="6">
    <location>
        <position position="282"/>
    </location>
</feature>
<comment type="caution">
    <text evidence="10">The sequence shown here is derived from an EMBL/GenBank/DDBJ whole genome shotgun (WGS) entry which is preliminary data.</text>
</comment>
<evidence type="ECO:0000256" key="8">
    <source>
        <dbReference type="PIRSR" id="PIRSR038994-3"/>
    </source>
</evidence>
<keyword evidence="3 5" id="KW-0378">Hydrolase</keyword>
<evidence type="ECO:0000256" key="7">
    <source>
        <dbReference type="PIRSR" id="PIRSR038994-2"/>
    </source>
</evidence>
<keyword evidence="11" id="KW-1185">Reference proteome</keyword>
<organism evidence="10 11">
    <name type="scientific">Microbacterium imperiale</name>
    <dbReference type="NCBI Taxonomy" id="33884"/>
    <lineage>
        <taxon>Bacteria</taxon>
        <taxon>Bacillati</taxon>
        <taxon>Actinomycetota</taxon>
        <taxon>Actinomycetes</taxon>
        <taxon>Micrococcales</taxon>
        <taxon>Microbacteriaceae</taxon>
        <taxon>Microbacterium</taxon>
    </lineage>
</organism>
<dbReference type="PANTHER" id="PTHR11113:SF14">
    <property type="entry name" value="N-ACETYLGLUCOSAMINE-6-PHOSPHATE DEACETYLASE"/>
    <property type="match status" value="1"/>
</dbReference>
<accession>A0A9W6HD46</accession>
<comment type="similarity">
    <text evidence="1 5">Belongs to the metallo-dependent hydrolases superfamily. NagA family.</text>
</comment>
<dbReference type="PIRSF" id="PIRSF038994">
    <property type="entry name" value="NagA"/>
    <property type="match status" value="1"/>
</dbReference>
<keyword evidence="4 5" id="KW-0119">Carbohydrate metabolism</keyword>
<feature type="binding site" evidence="7">
    <location>
        <begin position="315"/>
        <end position="317"/>
    </location>
    <ligand>
        <name>substrate</name>
    </ligand>
</feature>
<evidence type="ECO:0000256" key="3">
    <source>
        <dbReference type="ARBA" id="ARBA00022801"/>
    </source>
</evidence>
<dbReference type="Proteomes" id="UP001142317">
    <property type="component" value="Unassembled WGS sequence"/>
</dbReference>
<sequence length="384" mass="39048">MDSVNHLVHSARLVDDGIETADAWLLVRDGRVAARGTGDGWRDRVAEAHEVTDAVAEAGPRAVLTPGFVDIHGHGGGGAAYDDGAEAIRAARALHRAHGTTRAVISLVTASLDDLARRVSTIADLAETDAAVLGSHLEGPFLDPGHHGAHDPGLLVAPAPGAVDRLLEAGRGTVRQVTIAPELPGALAAIEQITASGAAAAVGHTDADADVTRRAFDAGATILTHAFNAMPGLHHRAPGPVGAATGDPRVTVEVIADGVHLHPDILRIVFAAAPGRVALVTDAMAAAGSADGEYLLGALRVRVENTVARLADGTIAGSTLTQDAALRTAIAAGVALPEAVRALTSTPACAIGRPDLGSLRPGAPADAVLLDDALQVRRVWTGRV</sequence>
<feature type="binding site" evidence="7">
    <location>
        <position position="236"/>
    </location>
    <ligand>
        <name>substrate</name>
    </ligand>
</feature>
<dbReference type="InterPro" id="IPR032466">
    <property type="entry name" value="Metal_Hydrolase"/>
</dbReference>
<dbReference type="InterPro" id="IPR011059">
    <property type="entry name" value="Metal-dep_hydrolase_composite"/>
</dbReference>
<dbReference type="SUPFAM" id="SSF51338">
    <property type="entry name" value="Composite domain of metallo-dependent hydrolases"/>
    <property type="match status" value="1"/>
</dbReference>
<feature type="binding site" evidence="8">
    <location>
        <position position="225"/>
    </location>
    <ligand>
        <name>Zn(2+)</name>
        <dbReference type="ChEBI" id="CHEBI:29105"/>
    </ligand>
</feature>
<proteinExistence type="inferred from homology"/>
<evidence type="ECO:0000256" key="4">
    <source>
        <dbReference type="ARBA" id="ARBA00023277"/>
    </source>
</evidence>
<evidence type="ECO:0000256" key="5">
    <source>
        <dbReference type="PIRNR" id="PIRNR038994"/>
    </source>
</evidence>
<feature type="binding site" evidence="8">
    <location>
        <position position="204"/>
    </location>
    <ligand>
        <name>Zn(2+)</name>
        <dbReference type="ChEBI" id="CHEBI:29105"/>
    </ligand>
</feature>
<evidence type="ECO:0000256" key="2">
    <source>
        <dbReference type="ARBA" id="ARBA00022723"/>
    </source>
</evidence>
<dbReference type="RefSeq" id="WP_210005994.1">
    <property type="nucleotide sequence ID" value="NZ_BSEO01000001.1"/>
</dbReference>
<reference evidence="10" key="2">
    <citation type="submission" date="2023-01" db="EMBL/GenBank/DDBJ databases">
        <authorList>
            <person name="Sun Q."/>
            <person name="Evtushenko L."/>
        </authorList>
    </citation>
    <scope>NUCLEOTIDE SEQUENCE</scope>
    <source>
        <strain evidence="10">VKM Ac-1447</strain>
    </source>
</reference>
<protein>
    <submittedName>
        <fullName evidence="10">N-acetylglucosamine-6-phosphate deacetylase</fullName>
    </submittedName>
</protein>
<evidence type="ECO:0000259" key="9">
    <source>
        <dbReference type="Pfam" id="PF01979"/>
    </source>
</evidence>
<dbReference type="Gene3D" id="3.20.20.140">
    <property type="entry name" value="Metal-dependent hydrolases"/>
    <property type="match status" value="1"/>
</dbReference>
<feature type="binding site" evidence="8">
    <location>
        <position position="138"/>
    </location>
    <ligand>
        <name>Zn(2+)</name>
        <dbReference type="ChEBI" id="CHEBI:29105"/>
    </ligand>
</feature>
<feature type="domain" description="Amidohydrolase-related" evidence="9">
    <location>
        <begin position="63"/>
        <end position="372"/>
    </location>
</feature>
<name>A0A9W6HD46_9MICO</name>
<dbReference type="EMBL" id="BSEO01000001">
    <property type="protein sequence ID" value="GLJ78365.1"/>
    <property type="molecule type" value="Genomic_DNA"/>
</dbReference>
<dbReference type="PANTHER" id="PTHR11113">
    <property type="entry name" value="N-ACETYLGLUCOSAMINE-6-PHOSPHATE DEACETYLASE"/>
    <property type="match status" value="1"/>
</dbReference>
<reference evidence="10" key="1">
    <citation type="journal article" date="2014" name="Int. J. Syst. Evol. Microbiol.">
        <title>Complete genome sequence of Corynebacterium casei LMG S-19264T (=DSM 44701T), isolated from a smear-ripened cheese.</title>
        <authorList>
            <consortium name="US DOE Joint Genome Institute (JGI-PGF)"/>
            <person name="Walter F."/>
            <person name="Albersmeier A."/>
            <person name="Kalinowski J."/>
            <person name="Ruckert C."/>
        </authorList>
    </citation>
    <scope>NUCLEOTIDE SEQUENCE</scope>
    <source>
        <strain evidence="10">VKM Ac-1447</strain>
    </source>
</reference>
<evidence type="ECO:0000256" key="6">
    <source>
        <dbReference type="PIRSR" id="PIRSR038994-1"/>
    </source>
</evidence>
<comment type="cofactor">
    <cofactor evidence="8">
        <name>a divalent metal cation</name>
        <dbReference type="ChEBI" id="CHEBI:60240"/>
    </cofactor>
    <text evidence="8">Binds 1 divalent metal cation per subunit.</text>
</comment>
<dbReference type="InterPro" id="IPR006680">
    <property type="entry name" value="Amidohydro-rel"/>
</dbReference>
<dbReference type="SUPFAM" id="SSF51556">
    <property type="entry name" value="Metallo-dependent hydrolases"/>
    <property type="match status" value="1"/>
</dbReference>
<dbReference type="GO" id="GO:0006046">
    <property type="term" value="P:N-acetylglucosamine catabolic process"/>
    <property type="evidence" value="ECO:0007669"/>
    <property type="project" value="TreeGrafter"/>
</dbReference>
<evidence type="ECO:0000313" key="10">
    <source>
        <dbReference type="EMBL" id="GLJ78365.1"/>
    </source>
</evidence>
<keyword evidence="2 8" id="KW-0479">Metal-binding</keyword>
<dbReference type="Gene3D" id="2.30.40.10">
    <property type="entry name" value="Urease, subunit C, domain 1"/>
    <property type="match status" value="1"/>
</dbReference>